<dbReference type="InterPro" id="IPR001444">
    <property type="entry name" value="Flag_bb_rod_N"/>
</dbReference>
<keyword evidence="6" id="KW-0969">Cilium</keyword>
<dbReference type="RefSeq" id="WP_132377985.1">
    <property type="nucleotide sequence ID" value="NZ_SLZZ01000001.1"/>
</dbReference>
<dbReference type="PROSITE" id="PS00588">
    <property type="entry name" value="FLAGELLA_BB_ROD"/>
    <property type="match status" value="1"/>
</dbReference>
<keyword evidence="6" id="KW-0282">Flagellum</keyword>
<accession>A0A4R3KHD0</accession>
<dbReference type="GO" id="GO:0071978">
    <property type="term" value="P:bacterial-type flagellum-dependent swarming motility"/>
    <property type="evidence" value="ECO:0007669"/>
    <property type="project" value="TreeGrafter"/>
</dbReference>
<dbReference type="Proteomes" id="UP000295726">
    <property type="component" value="Unassembled WGS sequence"/>
</dbReference>
<evidence type="ECO:0000259" key="3">
    <source>
        <dbReference type="Pfam" id="PF00460"/>
    </source>
</evidence>
<dbReference type="SUPFAM" id="SSF117143">
    <property type="entry name" value="Flagellar hook protein flgE"/>
    <property type="match status" value="1"/>
</dbReference>
<dbReference type="AlphaFoldDB" id="A0A4R3KHD0"/>
<comment type="caution">
    <text evidence="6">The sequence shown here is derived from an EMBL/GenBank/DDBJ whole genome shotgun (WGS) entry which is preliminary data.</text>
</comment>
<comment type="similarity">
    <text evidence="1 2">Belongs to the flagella basal body rod proteins family.</text>
</comment>
<protein>
    <submittedName>
        <fullName evidence="6">Flagellar basal-body rod protein FlgG</fullName>
    </submittedName>
</protein>
<gene>
    <name evidence="6" type="ORF">EDD59_101203</name>
</gene>
<comment type="subcellular location">
    <subcellularLocation>
        <location evidence="2">Bacterial flagellum basal body</location>
    </subcellularLocation>
</comment>
<proteinExistence type="inferred from homology"/>
<dbReference type="Pfam" id="PF06429">
    <property type="entry name" value="Flg_bbr_C"/>
    <property type="match status" value="1"/>
</dbReference>
<dbReference type="OrthoDB" id="9804559at2"/>
<organism evidence="6 7">
    <name type="scientific">Muricomes intestini</name>
    <dbReference type="NCBI Taxonomy" id="1796634"/>
    <lineage>
        <taxon>Bacteria</taxon>
        <taxon>Bacillati</taxon>
        <taxon>Bacillota</taxon>
        <taxon>Clostridia</taxon>
        <taxon>Lachnospirales</taxon>
        <taxon>Lachnospiraceae</taxon>
        <taxon>Muricomes</taxon>
    </lineage>
</organism>
<feature type="domain" description="Flagellar basal-body/hook protein C-terminal" evidence="4">
    <location>
        <begin position="188"/>
        <end position="233"/>
    </location>
</feature>
<evidence type="ECO:0000259" key="4">
    <source>
        <dbReference type="Pfam" id="PF06429"/>
    </source>
</evidence>
<dbReference type="InterPro" id="IPR037925">
    <property type="entry name" value="FlgE/F/G-like"/>
</dbReference>
<dbReference type="NCBIfam" id="TIGR03506">
    <property type="entry name" value="FlgEFG_subfam"/>
    <property type="match status" value="1"/>
</dbReference>
<feature type="domain" description="Flagellar hook protein FlgE/F/G-like D1" evidence="5">
    <location>
        <begin position="89"/>
        <end position="134"/>
    </location>
</feature>
<evidence type="ECO:0000313" key="6">
    <source>
        <dbReference type="EMBL" id="TCS82794.1"/>
    </source>
</evidence>
<evidence type="ECO:0000256" key="1">
    <source>
        <dbReference type="ARBA" id="ARBA00009677"/>
    </source>
</evidence>
<evidence type="ECO:0000259" key="5">
    <source>
        <dbReference type="Pfam" id="PF22692"/>
    </source>
</evidence>
<keyword evidence="2" id="KW-0975">Bacterial flagellum</keyword>
<dbReference type="PANTHER" id="PTHR30435:SF19">
    <property type="entry name" value="FLAGELLAR BASAL-BODY ROD PROTEIN FLGG"/>
    <property type="match status" value="1"/>
</dbReference>
<dbReference type="InterPro" id="IPR010930">
    <property type="entry name" value="Flg_bb/hook_C_dom"/>
</dbReference>
<dbReference type="Pfam" id="PF22692">
    <property type="entry name" value="LlgE_F_G_D1"/>
    <property type="match status" value="1"/>
</dbReference>
<sequence>MDTSFYTAARGAMTQQERMNVISNNIANVNTPGYKTKEAVFLELMHYNMRAPQGRNTHLTAGAGAAVNHTNTNFSGAGFQEGDGNYNFAISGDGFFMLRDPAGGVSYTRNGHFSLSRRQDGFYLVSDSGKLVTDSSGNPIRFANGKIQGTPGIYTFQNTDGMLSTGMNEFQQAAKNGAPILSTDARLQEGVLEMSNVELTDEMAKTMESSRAYSLMLKMMETSDEVEQTVNSLRS</sequence>
<name>A0A4R3KHD0_9FIRM</name>
<dbReference type="InterPro" id="IPR020013">
    <property type="entry name" value="Flagellar_FlgE/F/G"/>
</dbReference>
<dbReference type="EMBL" id="SLZZ01000001">
    <property type="protein sequence ID" value="TCS82794.1"/>
    <property type="molecule type" value="Genomic_DNA"/>
</dbReference>
<keyword evidence="6" id="KW-0966">Cell projection</keyword>
<feature type="domain" description="Flagellar basal body rod protein N-terminal" evidence="3">
    <location>
        <begin position="5"/>
        <end position="35"/>
    </location>
</feature>
<evidence type="ECO:0000313" key="7">
    <source>
        <dbReference type="Proteomes" id="UP000295726"/>
    </source>
</evidence>
<dbReference type="PANTHER" id="PTHR30435">
    <property type="entry name" value="FLAGELLAR PROTEIN"/>
    <property type="match status" value="1"/>
</dbReference>
<reference evidence="6 7" key="1">
    <citation type="submission" date="2019-03" db="EMBL/GenBank/DDBJ databases">
        <title>Genomic Encyclopedia of Type Strains, Phase IV (KMG-IV): sequencing the most valuable type-strain genomes for metagenomic binning, comparative biology and taxonomic classification.</title>
        <authorList>
            <person name="Goeker M."/>
        </authorList>
    </citation>
    <scope>NUCLEOTIDE SEQUENCE [LARGE SCALE GENOMIC DNA]</scope>
    <source>
        <strain evidence="6 7">DSM 29489</strain>
    </source>
</reference>
<dbReference type="InterPro" id="IPR019776">
    <property type="entry name" value="Flagellar_basal_body_rod_CS"/>
</dbReference>
<dbReference type="InterPro" id="IPR053967">
    <property type="entry name" value="LlgE_F_G-like_D1"/>
</dbReference>
<evidence type="ECO:0000256" key="2">
    <source>
        <dbReference type="RuleBase" id="RU362116"/>
    </source>
</evidence>
<keyword evidence="7" id="KW-1185">Reference proteome</keyword>
<dbReference type="Pfam" id="PF00460">
    <property type="entry name" value="Flg_bb_rod"/>
    <property type="match status" value="1"/>
</dbReference>
<dbReference type="GO" id="GO:0009425">
    <property type="term" value="C:bacterial-type flagellum basal body"/>
    <property type="evidence" value="ECO:0007669"/>
    <property type="project" value="UniProtKB-SubCell"/>
</dbReference>